<feature type="chain" id="PRO_5010288570" evidence="1">
    <location>
        <begin position="23"/>
        <end position="299"/>
    </location>
</feature>
<comment type="caution">
    <text evidence="2">The sequence shown here is derived from an EMBL/GenBank/DDBJ whole genome shotgun (WGS) entry which is preliminary data.</text>
</comment>
<dbReference type="Proteomes" id="UP000032668">
    <property type="component" value="Unassembled WGS sequence"/>
</dbReference>
<reference evidence="2 3" key="1">
    <citation type="submission" date="2012-11" db="EMBL/GenBank/DDBJ databases">
        <title>Whole genome sequence of Acidocella aminolytica 101 = DSM 11237.</title>
        <authorList>
            <person name="Azuma Y."/>
            <person name="Higashiura N."/>
            <person name="Hirakawa H."/>
            <person name="Matsushita K."/>
        </authorList>
    </citation>
    <scope>NUCLEOTIDE SEQUENCE [LARGE SCALE GENOMIC DNA]</scope>
    <source>
        <strain evidence="3">101 / DSM 11237</strain>
    </source>
</reference>
<accession>A0A0D6PCT2</accession>
<evidence type="ECO:0000313" key="2">
    <source>
        <dbReference type="EMBL" id="GAN79477.1"/>
    </source>
</evidence>
<name>A0A0D6PCT2_9PROT</name>
<dbReference type="EMBL" id="BANC01000021">
    <property type="protein sequence ID" value="GAN79477.1"/>
    <property type="molecule type" value="Genomic_DNA"/>
</dbReference>
<dbReference type="RefSeq" id="WP_139284763.1">
    <property type="nucleotide sequence ID" value="NZ_BANC01000021.1"/>
</dbReference>
<dbReference type="STRING" id="1120923.SAMN02746095_00564"/>
<protein>
    <submittedName>
        <fullName evidence="2">Uncharacterized protein</fullName>
    </submittedName>
</protein>
<sequence length="299" mass="32802">MFRLFSWLISLFLVGMGLPAKAQQLLPPALNSFITEVPKLPAPLGQSRYYGATNASPAWVIAQWDIPGSRLSSFTKEEDGSLISHSEEANVQIKNGILTISQSGATLPCTHPGGKPREWDLFFAPSAQHFTPLIALSRLASLIQTATITVDGSILPGKACKVNLGDTLIAIVLIDREVHPAQVFFYQLELSQTCHSIPGGQNCSSDPNRAIYFSRSNPFGADEYEPLLGHPFLHNGKQIHFSENLLPRLKAIIEKGPAGMDHKISDWVVANAYYGQHIWGGVKLTSKWSNLKLTAKQNF</sequence>
<proteinExistence type="predicted"/>
<feature type="signal peptide" evidence="1">
    <location>
        <begin position="1"/>
        <end position="22"/>
    </location>
</feature>
<gene>
    <name evidence="2" type="ORF">Aam_021_065</name>
</gene>
<dbReference type="OrthoDB" id="6000522at2"/>
<keyword evidence="1" id="KW-0732">Signal</keyword>
<evidence type="ECO:0000256" key="1">
    <source>
        <dbReference type="SAM" id="SignalP"/>
    </source>
</evidence>
<dbReference type="AlphaFoldDB" id="A0A0D6PCT2"/>
<organism evidence="2 3">
    <name type="scientific">Acidocella aminolytica 101 = DSM 11237</name>
    <dbReference type="NCBI Taxonomy" id="1120923"/>
    <lineage>
        <taxon>Bacteria</taxon>
        <taxon>Pseudomonadati</taxon>
        <taxon>Pseudomonadota</taxon>
        <taxon>Alphaproteobacteria</taxon>
        <taxon>Acetobacterales</taxon>
        <taxon>Acidocellaceae</taxon>
        <taxon>Acidocella</taxon>
    </lineage>
</organism>
<keyword evidence="3" id="KW-1185">Reference proteome</keyword>
<evidence type="ECO:0000313" key="3">
    <source>
        <dbReference type="Proteomes" id="UP000032668"/>
    </source>
</evidence>